<proteinExistence type="predicted"/>
<name>A0A0A2V420_PARBA</name>
<accession>A0A0A2V420</accession>
<dbReference type="AlphaFoldDB" id="A0A0A2V420"/>
<protein>
    <submittedName>
        <fullName evidence="2">Uncharacterized protein</fullName>
    </submittedName>
</protein>
<dbReference type="RefSeq" id="XP_015702662.1">
    <property type="nucleotide sequence ID" value="XM_015847750.1"/>
</dbReference>
<reference evidence="2 3" key="1">
    <citation type="journal article" date="2011" name="PLoS Genet.">
        <title>Comparative genomic analysis of human fungal pathogens causing paracoccidioidomycosis.</title>
        <authorList>
            <person name="Desjardins C.A."/>
            <person name="Champion M.D."/>
            <person name="Holder J.W."/>
            <person name="Muszewska A."/>
            <person name="Goldberg J."/>
            <person name="Bailao A.M."/>
            <person name="Brigido M.M."/>
            <person name="Ferreira M.E."/>
            <person name="Garcia A.M."/>
            <person name="Grynberg M."/>
            <person name="Gujja S."/>
            <person name="Heiman D.I."/>
            <person name="Henn M.R."/>
            <person name="Kodira C.D."/>
            <person name="Leon-Narvaez H."/>
            <person name="Longo L.V."/>
            <person name="Ma L.J."/>
            <person name="Malavazi I."/>
            <person name="Matsuo A.L."/>
            <person name="Morais F.V."/>
            <person name="Pereira M."/>
            <person name="Rodriguez-Brito S."/>
            <person name="Sakthikumar S."/>
            <person name="Salem-Izacc S.M."/>
            <person name="Sykes S.M."/>
            <person name="Teixeira M.M."/>
            <person name="Vallejo M.C."/>
            <person name="Walter M.E."/>
            <person name="Yandava C."/>
            <person name="Young S."/>
            <person name="Zeng Q."/>
            <person name="Zucker J."/>
            <person name="Felipe M.S."/>
            <person name="Goldman G.H."/>
            <person name="Haas B.J."/>
            <person name="McEwen J.G."/>
            <person name="Nino-Vega G."/>
            <person name="Puccia R."/>
            <person name="San-Blas G."/>
            <person name="Soares C.M."/>
            <person name="Birren B.W."/>
            <person name="Cuomo C.A."/>
        </authorList>
    </citation>
    <scope>NUCLEOTIDE SEQUENCE [LARGE SCALE GENOMIC DNA]</scope>
    <source>
        <strain evidence="3">ATCC MYA-826 / Pb01</strain>
    </source>
</reference>
<dbReference type="VEuPathDB" id="FungiDB:PAAG_12235"/>
<dbReference type="GeneID" id="26970960"/>
<dbReference type="Proteomes" id="UP000002059">
    <property type="component" value="Partially assembled WGS sequence"/>
</dbReference>
<dbReference type="EMBL" id="KN294009">
    <property type="protein sequence ID" value="KGQ01107.1"/>
    <property type="molecule type" value="Genomic_DNA"/>
</dbReference>
<sequence length="78" mass="9000">MNNWGRLCHHWQPEHVTSVNRAHRRSISNTKQIVTRSETTQEITKMGFALAPKPPKRQDSNLNGMQGLPARRRGREAK</sequence>
<gene>
    <name evidence="2" type="ORF">PAAG_12235</name>
</gene>
<evidence type="ECO:0000313" key="3">
    <source>
        <dbReference type="Proteomes" id="UP000002059"/>
    </source>
</evidence>
<evidence type="ECO:0000256" key="1">
    <source>
        <dbReference type="SAM" id="MobiDB-lite"/>
    </source>
</evidence>
<dbReference type="HOGENOM" id="CLU_2622659_0_0_1"/>
<keyword evidence="3" id="KW-1185">Reference proteome</keyword>
<evidence type="ECO:0000313" key="2">
    <source>
        <dbReference type="EMBL" id="KGQ01107.1"/>
    </source>
</evidence>
<dbReference type="KEGG" id="pbl:PAAG_12235"/>
<organism evidence="2 3">
    <name type="scientific">Paracoccidioides lutzii (strain ATCC MYA-826 / Pb01)</name>
    <name type="common">Paracoccidioides brasiliensis</name>
    <dbReference type="NCBI Taxonomy" id="502779"/>
    <lineage>
        <taxon>Eukaryota</taxon>
        <taxon>Fungi</taxon>
        <taxon>Dikarya</taxon>
        <taxon>Ascomycota</taxon>
        <taxon>Pezizomycotina</taxon>
        <taxon>Eurotiomycetes</taxon>
        <taxon>Eurotiomycetidae</taxon>
        <taxon>Onygenales</taxon>
        <taxon>Ajellomycetaceae</taxon>
        <taxon>Paracoccidioides</taxon>
    </lineage>
</organism>
<feature type="region of interest" description="Disordered" evidence="1">
    <location>
        <begin position="49"/>
        <end position="78"/>
    </location>
</feature>